<keyword evidence="2" id="KW-1185">Reference proteome</keyword>
<evidence type="ECO:0000313" key="1">
    <source>
        <dbReference type="EMBL" id="KAJ7033259.1"/>
    </source>
</evidence>
<proteinExistence type="predicted"/>
<evidence type="ECO:0000313" key="2">
    <source>
        <dbReference type="Proteomes" id="UP001218188"/>
    </source>
</evidence>
<dbReference type="Proteomes" id="UP001218188">
    <property type="component" value="Unassembled WGS sequence"/>
</dbReference>
<sequence length="408" mass="44838">MHGIYEDSGRQLAVMHQDQANSVDPQPRISRLHALLGDIFEHLDDATDADTLRSCSLVWKAWHLPAHARLFHTIALTTADACARLQRVVTTRPRLLAFVRELHINFSRRPIGALGWLIMPNLHTVRLISYPSLKQTYPPLEELAPLLGTPTIAHVDLRGNPSQIVRYLDIVARCRAAELGRLNICVPDQGGTTTPEQEGEQPQFPPHRIKVGGLAISGAADLSNALVFGPQGYVDLSAVTALEFGCLDYESHSTFLAQHGQLLIHLTIIAPQISPMQVSLPRTFDPEQLPLDTTTLPVLTELTINAITAPSLIVVQRWLSTARRLRHVVLNLVEIGLPFESFFEPSGEYEAHLRAIDATLGGIGLVRAELRLRVGNCTGNAVLGAQLEALRALFPVLGGQRVLVVRVE</sequence>
<dbReference type="EMBL" id="JARJCM010000066">
    <property type="protein sequence ID" value="KAJ7033259.1"/>
    <property type="molecule type" value="Genomic_DNA"/>
</dbReference>
<reference evidence="1" key="1">
    <citation type="submission" date="2023-03" db="EMBL/GenBank/DDBJ databases">
        <title>Massive genome expansion in bonnet fungi (Mycena s.s.) driven by repeated elements and novel gene families across ecological guilds.</title>
        <authorList>
            <consortium name="Lawrence Berkeley National Laboratory"/>
            <person name="Harder C.B."/>
            <person name="Miyauchi S."/>
            <person name="Viragh M."/>
            <person name="Kuo A."/>
            <person name="Thoen E."/>
            <person name="Andreopoulos B."/>
            <person name="Lu D."/>
            <person name="Skrede I."/>
            <person name="Drula E."/>
            <person name="Henrissat B."/>
            <person name="Morin E."/>
            <person name="Kohler A."/>
            <person name="Barry K."/>
            <person name="LaButti K."/>
            <person name="Morin E."/>
            <person name="Salamov A."/>
            <person name="Lipzen A."/>
            <person name="Mereny Z."/>
            <person name="Hegedus B."/>
            <person name="Baldrian P."/>
            <person name="Stursova M."/>
            <person name="Weitz H."/>
            <person name="Taylor A."/>
            <person name="Grigoriev I.V."/>
            <person name="Nagy L.G."/>
            <person name="Martin F."/>
            <person name="Kauserud H."/>
        </authorList>
    </citation>
    <scope>NUCLEOTIDE SEQUENCE</scope>
    <source>
        <strain evidence="1">CBHHK200</strain>
    </source>
</reference>
<dbReference type="AlphaFoldDB" id="A0AAD6SSI3"/>
<comment type="caution">
    <text evidence="1">The sequence shown here is derived from an EMBL/GenBank/DDBJ whole genome shotgun (WGS) entry which is preliminary data.</text>
</comment>
<gene>
    <name evidence="1" type="ORF">C8F04DRAFT_627602</name>
</gene>
<accession>A0AAD6SSI3</accession>
<name>A0AAD6SSI3_9AGAR</name>
<organism evidence="1 2">
    <name type="scientific">Mycena alexandri</name>
    <dbReference type="NCBI Taxonomy" id="1745969"/>
    <lineage>
        <taxon>Eukaryota</taxon>
        <taxon>Fungi</taxon>
        <taxon>Dikarya</taxon>
        <taxon>Basidiomycota</taxon>
        <taxon>Agaricomycotina</taxon>
        <taxon>Agaricomycetes</taxon>
        <taxon>Agaricomycetidae</taxon>
        <taxon>Agaricales</taxon>
        <taxon>Marasmiineae</taxon>
        <taxon>Mycenaceae</taxon>
        <taxon>Mycena</taxon>
    </lineage>
</organism>
<protein>
    <submittedName>
        <fullName evidence="1">Uncharacterized protein</fullName>
    </submittedName>
</protein>